<sequence>MLDGDQKKHIPGLPSSTTYLQGRPSLRESKEGTDGTHLTFWAPKNAPSLDKKAEIAGAQIVR</sequence>
<evidence type="ECO:0000256" key="1">
    <source>
        <dbReference type="SAM" id="MobiDB-lite"/>
    </source>
</evidence>
<proteinExistence type="predicted"/>
<protein>
    <submittedName>
        <fullName evidence="2">Uncharacterized protein</fullName>
    </submittedName>
</protein>
<evidence type="ECO:0000313" key="2">
    <source>
        <dbReference type="EMBL" id="VUC24645.1"/>
    </source>
</evidence>
<name>A0ABY6U108_BIOOC</name>
<feature type="region of interest" description="Disordered" evidence="1">
    <location>
        <begin position="1"/>
        <end position="43"/>
    </location>
</feature>
<dbReference type="EMBL" id="CABFNS010000722">
    <property type="protein sequence ID" value="VUC24645.1"/>
    <property type="molecule type" value="Genomic_DNA"/>
</dbReference>
<keyword evidence="3" id="KW-1185">Reference proteome</keyword>
<dbReference type="Proteomes" id="UP000766486">
    <property type="component" value="Unassembled WGS sequence"/>
</dbReference>
<feature type="compositionally biased region" description="Basic and acidic residues" evidence="1">
    <location>
        <begin position="25"/>
        <end position="34"/>
    </location>
</feature>
<organism evidence="2 3">
    <name type="scientific">Bionectria ochroleuca</name>
    <name type="common">Gliocladium roseum</name>
    <dbReference type="NCBI Taxonomy" id="29856"/>
    <lineage>
        <taxon>Eukaryota</taxon>
        <taxon>Fungi</taxon>
        <taxon>Dikarya</taxon>
        <taxon>Ascomycota</taxon>
        <taxon>Pezizomycotina</taxon>
        <taxon>Sordariomycetes</taxon>
        <taxon>Hypocreomycetidae</taxon>
        <taxon>Hypocreales</taxon>
        <taxon>Bionectriaceae</taxon>
        <taxon>Clonostachys</taxon>
    </lineage>
</organism>
<accession>A0ABY6U108</accession>
<gene>
    <name evidence="2" type="ORF">CLO192961_LOCUS147952</name>
</gene>
<evidence type="ECO:0000313" key="3">
    <source>
        <dbReference type="Proteomes" id="UP000766486"/>
    </source>
</evidence>
<reference evidence="2 3" key="1">
    <citation type="submission" date="2019-06" db="EMBL/GenBank/DDBJ databases">
        <authorList>
            <person name="Broberg M."/>
        </authorList>
    </citation>
    <scope>NUCLEOTIDE SEQUENCE [LARGE SCALE GENOMIC DNA]</scope>
</reference>
<comment type="caution">
    <text evidence="2">The sequence shown here is derived from an EMBL/GenBank/DDBJ whole genome shotgun (WGS) entry which is preliminary data.</text>
</comment>